<dbReference type="HOGENOM" id="CLU_007801_0_0_12"/>
<protein>
    <submittedName>
        <fullName evidence="2">Uncharacterized protein</fullName>
    </submittedName>
</protein>
<sequence length="931" mass="102032">MSSLASAASSSTITAAAAYNNVLFLVTKENKLIACKVTLSDTSLSLEEKAVETLESLRPSAVAGMTECTGAFADENNVYCLLREQKSDASQLYMVGALVHYTYSEGGLANKTVKGLHSKAGENDPSLTFEEKAFVNPVGFIGYDEDYLYIADDGADISENTYIGFCIAGNKNRIAKVNRDTKVLTFEDSPSHATWFAEYTGYQYTSKIPNVLWSTDKDTHKVTLELKTANGTKALASDVDWFKTARDSAGSVYVLYHKDSKLLLERFNADGKKDANFGTVKTPTLLNFDSAITDIAVDFKTGDVFLLKRKNNVLDPKLTVYMAKKTDEGYTEFSNAVMVTVPKYPGSPARIDSVAAFDGTLFVAMDVEVGSDDVKKLYAYKMQTAGSFAFTADKAETELSQLWQHPTKSPMVCTGLFVDRKGVYGLLAQQNTTGGAAFYALGKIVRYTYDGATQLTPVVLSGNNSGLNPAATASGSIQYDEHYFSYPAGFLGYDGDTLYIADDGVNIEEVNENIYVNGNKDRIMAFNRKNNTLSASSLDLDGATWFKSYDKYTYPETKMLLWEKGSSQYWVGDNGTEAYSPSSALSITSSQRLTDVFCYDQNGNLYIVTRDGPDYKVKRFTPTDTGLNSTGDMKIKDESGLPVSIAVDVSGGTKTLYYGINDYSPLKWAVKKIEWQYYFDEEREPELFTSCTGEELTALAANKDGVFVGVKQIYEENVGVNQIPKYRLKVKKFLKGKHADGSVTILENDPLYVSAPGSTNPYTPIPEPASSSHDPYIAYEEAISDLQVAEGTLYAIMEKTEKIRRYHTVEDACTIDEFNMSSALYKVGKAAGGFSGNADKLAEKSAVPPQGSNQGVGYGFYRFIAVKPKKLIIASDGAWGKEGNSASHVEADNNKVLTYDLDGNLNSPEEKNAAGKFSKELQRSSSGFNWE</sequence>
<gene>
    <name evidence="2" type="ORF">HMPREF1222_00145</name>
</gene>
<proteinExistence type="predicted"/>
<dbReference type="Proteomes" id="UP000014605">
    <property type="component" value="Unassembled WGS sequence"/>
</dbReference>
<evidence type="ECO:0000313" key="3">
    <source>
        <dbReference type="Proteomes" id="UP000014605"/>
    </source>
</evidence>
<dbReference type="EMBL" id="ATFC01000001">
    <property type="protein sequence ID" value="EPF47885.1"/>
    <property type="molecule type" value="Genomic_DNA"/>
</dbReference>
<comment type="caution">
    <text evidence="2">The sequence shown here is derived from an EMBL/GenBank/DDBJ whole genome shotgun (WGS) entry which is preliminary data.</text>
</comment>
<keyword evidence="3" id="KW-1185">Reference proteome</keyword>
<feature type="region of interest" description="Disordered" evidence="1">
    <location>
        <begin position="899"/>
        <end position="931"/>
    </location>
</feature>
<feature type="compositionally biased region" description="Basic and acidic residues" evidence="1">
    <location>
        <begin position="908"/>
        <end position="922"/>
    </location>
</feature>
<accession>S3LDN3</accession>
<dbReference type="GeneID" id="301460357"/>
<name>S3LDN3_9SPIR</name>
<dbReference type="AlphaFoldDB" id="S3LDN3"/>
<evidence type="ECO:0000313" key="2">
    <source>
        <dbReference type="EMBL" id="EPF47885.1"/>
    </source>
</evidence>
<dbReference type="PATRIC" id="fig|1125702.3.peg.152"/>
<evidence type="ECO:0000256" key="1">
    <source>
        <dbReference type="SAM" id="MobiDB-lite"/>
    </source>
</evidence>
<reference evidence="2 3" key="1">
    <citation type="submission" date="2013-04" db="EMBL/GenBank/DDBJ databases">
        <title>The Genome Sequence of Treponema vincentii F0403.</title>
        <authorList>
            <consortium name="The Broad Institute Genomics Platform"/>
            <person name="Earl A."/>
            <person name="Ward D."/>
            <person name="Feldgarden M."/>
            <person name="Gevers D."/>
            <person name="Leonetti C."/>
            <person name="Izard J."/>
            <person name="Walker B."/>
            <person name="Young S."/>
            <person name="Zeng Q."/>
            <person name="Gargeya S."/>
            <person name="Fitzgerald M."/>
            <person name="Haas B."/>
            <person name="Abouelleil A."/>
            <person name="Allen A.W."/>
            <person name="Alvarado L."/>
            <person name="Arachchi H.M."/>
            <person name="Berlin A.M."/>
            <person name="Chapman S.B."/>
            <person name="Gainer-Dewar J."/>
            <person name="Goldberg J."/>
            <person name="Griggs A."/>
            <person name="Gujja S."/>
            <person name="Hansen M."/>
            <person name="Howarth C."/>
            <person name="Imamovic A."/>
            <person name="Ireland A."/>
            <person name="Larimer J."/>
            <person name="McCowan C."/>
            <person name="Murphy C."/>
            <person name="Pearson M."/>
            <person name="Poon T.W."/>
            <person name="Priest M."/>
            <person name="Roberts A."/>
            <person name="Saif S."/>
            <person name="Shea T."/>
            <person name="Sisk P."/>
            <person name="Sykes S."/>
            <person name="Wortman J."/>
            <person name="Nusbaum C."/>
            <person name="Birren B."/>
        </authorList>
    </citation>
    <scope>NUCLEOTIDE SEQUENCE [LARGE SCALE GENOMIC DNA]</scope>
    <source>
        <strain evidence="2 3">F0403</strain>
    </source>
</reference>
<dbReference type="RefSeq" id="WP_016517784.1">
    <property type="nucleotide sequence ID" value="NZ_KE332512.1"/>
</dbReference>
<organism evidence="2 3">
    <name type="scientific">Treponema vincentii F0403</name>
    <dbReference type="NCBI Taxonomy" id="1125702"/>
    <lineage>
        <taxon>Bacteria</taxon>
        <taxon>Pseudomonadati</taxon>
        <taxon>Spirochaetota</taxon>
        <taxon>Spirochaetia</taxon>
        <taxon>Spirochaetales</taxon>
        <taxon>Treponemataceae</taxon>
        <taxon>Treponema</taxon>
    </lineage>
</organism>